<evidence type="ECO:0000256" key="1">
    <source>
        <dbReference type="SAM" id="MobiDB-lite"/>
    </source>
</evidence>
<keyword evidence="4" id="KW-1185">Reference proteome</keyword>
<dbReference type="SMART" id="SM00220">
    <property type="entry name" value="S_TKc"/>
    <property type="match status" value="1"/>
</dbReference>
<name>A2ED89_TRIV3</name>
<dbReference type="InterPro" id="IPR000719">
    <property type="entry name" value="Prot_kinase_dom"/>
</dbReference>
<dbReference type="Gene3D" id="1.10.510.10">
    <property type="entry name" value="Transferase(Phosphotransferase) domain 1"/>
    <property type="match status" value="1"/>
</dbReference>
<dbReference type="InParanoid" id="A2ED89"/>
<dbReference type="GO" id="GO:0005524">
    <property type="term" value="F:ATP binding"/>
    <property type="evidence" value="ECO:0007669"/>
    <property type="project" value="InterPro"/>
</dbReference>
<dbReference type="AlphaFoldDB" id="A2ED89"/>
<dbReference type="PROSITE" id="PS50011">
    <property type="entry name" value="PROTEIN_KINASE_DOM"/>
    <property type="match status" value="1"/>
</dbReference>
<dbReference type="InterPro" id="IPR050167">
    <property type="entry name" value="Ser_Thr_protein_kinase"/>
</dbReference>
<feature type="region of interest" description="Disordered" evidence="1">
    <location>
        <begin position="374"/>
        <end position="426"/>
    </location>
</feature>
<dbReference type="PRINTS" id="PR00109">
    <property type="entry name" value="TYRKINASE"/>
</dbReference>
<evidence type="ECO:0000313" key="4">
    <source>
        <dbReference type="Proteomes" id="UP000001542"/>
    </source>
</evidence>
<dbReference type="PANTHER" id="PTHR23257:SF958">
    <property type="entry name" value="SERINE_THREONINE-PROTEIN KINASE WNK4"/>
    <property type="match status" value="1"/>
</dbReference>
<dbReference type="EMBL" id="DS113359">
    <property type="protein sequence ID" value="EAY09347.1"/>
    <property type="molecule type" value="Genomic_DNA"/>
</dbReference>
<feature type="domain" description="Protein kinase" evidence="2">
    <location>
        <begin position="23"/>
        <end position="283"/>
    </location>
</feature>
<dbReference type="CDD" id="cd13999">
    <property type="entry name" value="STKc_MAP3K-like"/>
    <property type="match status" value="1"/>
</dbReference>
<feature type="compositionally biased region" description="Pro residues" evidence="1">
    <location>
        <begin position="382"/>
        <end position="393"/>
    </location>
</feature>
<dbReference type="VEuPathDB" id="TrichDB:TVAG_417670"/>
<dbReference type="KEGG" id="tva:4767259"/>
<feature type="compositionally biased region" description="Pro residues" evidence="1">
    <location>
        <begin position="407"/>
        <end position="417"/>
    </location>
</feature>
<dbReference type="GO" id="GO:0005737">
    <property type="term" value="C:cytoplasm"/>
    <property type="evidence" value="ECO:0000318"/>
    <property type="project" value="GO_Central"/>
</dbReference>
<keyword evidence="3" id="KW-0418">Kinase</keyword>
<proteinExistence type="predicted"/>
<dbReference type="PANTHER" id="PTHR23257">
    <property type="entry name" value="SERINE-THREONINE PROTEIN KINASE"/>
    <property type="match status" value="1"/>
</dbReference>
<dbReference type="RefSeq" id="XP_001321570.1">
    <property type="nucleotide sequence ID" value="XM_001321535.1"/>
</dbReference>
<reference evidence="3" key="1">
    <citation type="submission" date="2006-10" db="EMBL/GenBank/DDBJ databases">
        <authorList>
            <person name="Amadeo P."/>
            <person name="Zhao Q."/>
            <person name="Wortman J."/>
            <person name="Fraser-Liggett C."/>
            <person name="Carlton J."/>
        </authorList>
    </citation>
    <scope>NUCLEOTIDE SEQUENCE</scope>
    <source>
        <strain evidence="3">G3</strain>
    </source>
</reference>
<accession>A2ED89</accession>
<dbReference type="InterPro" id="IPR011009">
    <property type="entry name" value="Kinase-like_dom_sf"/>
</dbReference>
<dbReference type="GO" id="GO:0007165">
    <property type="term" value="P:signal transduction"/>
    <property type="evidence" value="ECO:0000318"/>
    <property type="project" value="GO_Central"/>
</dbReference>
<dbReference type="Proteomes" id="UP000001542">
    <property type="component" value="Unassembled WGS sequence"/>
</dbReference>
<dbReference type="OrthoDB" id="2804215at2759"/>
<dbReference type="GO" id="GO:0004672">
    <property type="term" value="F:protein kinase activity"/>
    <property type="evidence" value="ECO:0000318"/>
    <property type="project" value="GO_Central"/>
</dbReference>
<evidence type="ECO:0000259" key="2">
    <source>
        <dbReference type="PROSITE" id="PS50011"/>
    </source>
</evidence>
<dbReference type="SMR" id="A2ED89"/>
<dbReference type="InterPro" id="IPR001245">
    <property type="entry name" value="Ser-Thr/Tyr_kinase_cat_dom"/>
</dbReference>
<dbReference type="STRING" id="5722.A2ED89"/>
<keyword evidence="3" id="KW-0808">Transferase</keyword>
<dbReference type="eggNOG" id="KOG0192">
    <property type="taxonomic scope" value="Eukaryota"/>
</dbReference>
<sequence length="934" mass="104936">MSEDILHLVSPELATFLVNVDDFEKVGVAGEGAFGKVYICNHTPTGKRCALKQLIATKLEDRDLLEFIREVEILARCDSMFLLPFYGWTSSPPYSIAMEYISNGSVFQALRHRPQSPTLTPTNKTIIMIGCAHALAALHRIGIINRDLKSMNVLLDDRLYPIICDFGISRFASSEQQLMTQQIGTPHWMAPELFLSNTYSNKVDVYAYAVLLWELLTESTPFKGYNGQQIMIAVCQRNERPMLPIKTPTKLRSLIQRCWDFDPNKRPSFNQICKVLDAKKVVFEGTDLDAVDIFLKDLQADESWREANKGNRQPPLKMFASARNQQQYQDSYNIPQTVYNPQEIPRDPDVPIIPLLPFNEASASTDAIPVPENLPVYEKPAEPPQSSQPPYKPPETINFALPQSPSVSPPPLSPPPINDSSPLPQPGSLIASGSLAVFNIQGTLPSASPLSGPQNSNPENDKQLFSILYNPSHTQYLDAVKRWREQCIQGDITRFFNPLVNGLSVSASKEIVARVLQEIRYVAMRNAACLHAFLESSIPPNLPFKRTEEVIVQNTCALLYVIVKNAPEFFNKDYIKLLTPLISVAPRKVLRIVQELCHLFDRLEDPWPGANFLILASAAFMQSTAIPEYLSLIVQTLASNQTFREARMSSVCPIFIYSLNSDNSEVVKTGYNTICEFFNKDLIVPRDILEQHLIGGYESEVLSYLLLDRISPTSSSMVSRLLQIAPDNKSAFSVLVADAAKPENVDAFKPQFQVLLFGELRIDQKLHLVMILLLHPSMRRHLANLKDFIDFIVGMIETGRVDLFDPSSCIIIKLLEYNSFINHCKTMQLMQKYIEVAVLQKKKNAIRLAIHTIDTAIRRGLVEECQGSINWIVSNVSVNGPNSDVALSALCGLTTSINTLNEMKKTELVMKVPQFFQHQKLKPYADVIHSAITR</sequence>
<dbReference type="SUPFAM" id="SSF56112">
    <property type="entry name" value="Protein kinase-like (PK-like)"/>
    <property type="match status" value="1"/>
</dbReference>
<reference evidence="3" key="2">
    <citation type="journal article" date="2007" name="Science">
        <title>Draft genome sequence of the sexually transmitted pathogen Trichomonas vaginalis.</title>
        <authorList>
            <person name="Carlton J.M."/>
            <person name="Hirt R.P."/>
            <person name="Silva J.C."/>
            <person name="Delcher A.L."/>
            <person name="Schatz M."/>
            <person name="Zhao Q."/>
            <person name="Wortman J.R."/>
            <person name="Bidwell S.L."/>
            <person name="Alsmark U.C.M."/>
            <person name="Besteiro S."/>
            <person name="Sicheritz-Ponten T."/>
            <person name="Noel C.J."/>
            <person name="Dacks J.B."/>
            <person name="Foster P.G."/>
            <person name="Simillion C."/>
            <person name="Van de Peer Y."/>
            <person name="Miranda-Saavedra D."/>
            <person name="Barton G.J."/>
            <person name="Westrop G.D."/>
            <person name="Mueller S."/>
            <person name="Dessi D."/>
            <person name="Fiori P.L."/>
            <person name="Ren Q."/>
            <person name="Paulsen I."/>
            <person name="Zhang H."/>
            <person name="Bastida-Corcuera F.D."/>
            <person name="Simoes-Barbosa A."/>
            <person name="Brown M.T."/>
            <person name="Hayes R.D."/>
            <person name="Mukherjee M."/>
            <person name="Okumura C.Y."/>
            <person name="Schneider R."/>
            <person name="Smith A.J."/>
            <person name="Vanacova S."/>
            <person name="Villalvazo M."/>
            <person name="Haas B.J."/>
            <person name="Pertea M."/>
            <person name="Feldblyum T.V."/>
            <person name="Utterback T.R."/>
            <person name="Shu C.L."/>
            <person name="Osoegawa K."/>
            <person name="de Jong P.J."/>
            <person name="Hrdy I."/>
            <person name="Horvathova L."/>
            <person name="Zubacova Z."/>
            <person name="Dolezal P."/>
            <person name="Malik S.B."/>
            <person name="Logsdon J.M. Jr."/>
            <person name="Henze K."/>
            <person name="Gupta A."/>
            <person name="Wang C.C."/>
            <person name="Dunne R.L."/>
            <person name="Upcroft J.A."/>
            <person name="Upcroft P."/>
            <person name="White O."/>
            <person name="Salzberg S.L."/>
            <person name="Tang P."/>
            <person name="Chiu C.-H."/>
            <person name="Lee Y.-S."/>
            <person name="Embley T.M."/>
            <person name="Coombs G.H."/>
            <person name="Mottram J.C."/>
            <person name="Tachezy J."/>
            <person name="Fraser-Liggett C.M."/>
            <person name="Johnson P.J."/>
        </authorList>
    </citation>
    <scope>NUCLEOTIDE SEQUENCE [LARGE SCALE GENOMIC DNA]</scope>
    <source>
        <strain evidence="3">G3</strain>
    </source>
</reference>
<gene>
    <name evidence="3" type="ORF">TVAG_417670</name>
</gene>
<evidence type="ECO:0000313" key="3">
    <source>
        <dbReference type="EMBL" id="EAY09347.1"/>
    </source>
</evidence>
<protein>
    <submittedName>
        <fullName evidence="3">TKL family protein kinase</fullName>
    </submittedName>
</protein>
<dbReference type="Pfam" id="PF00069">
    <property type="entry name" value="Pkinase"/>
    <property type="match status" value="1"/>
</dbReference>
<organism evidence="3 4">
    <name type="scientific">Trichomonas vaginalis (strain ATCC PRA-98 / G3)</name>
    <dbReference type="NCBI Taxonomy" id="412133"/>
    <lineage>
        <taxon>Eukaryota</taxon>
        <taxon>Metamonada</taxon>
        <taxon>Parabasalia</taxon>
        <taxon>Trichomonadida</taxon>
        <taxon>Trichomonadidae</taxon>
        <taxon>Trichomonas</taxon>
    </lineage>
</organism>
<dbReference type="VEuPathDB" id="TrichDB:TVAGG3_0876390"/>